<dbReference type="OrthoDB" id="6145717at2759"/>
<evidence type="ECO:0000256" key="1">
    <source>
        <dbReference type="SAM" id="Coils"/>
    </source>
</evidence>
<feature type="compositionally biased region" description="Basic and acidic residues" evidence="2">
    <location>
        <begin position="469"/>
        <end position="478"/>
    </location>
</feature>
<proteinExistence type="predicted"/>
<feature type="coiled-coil region" evidence="1">
    <location>
        <begin position="235"/>
        <end position="371"/>
    </location>
</feature>
<sequence length="1060" mass="121915">MESDFKMESSSSVFSLQSSTETLFSIQLLDFKTSLLEALEELRMRREAEIQYEEQIGKIIVETQELKWQMETLQNQKETLSKQHKEAMTAFKKQLQVKMCALEEEKGKYQLATEIKEKELEGLKETLKELQVSKYSLQKKVSEMEQKVQLHHLAKEDHQKQLNEIEKYYATITGQFGMVKENHEKLEQNVQEAIQLNKRLSALNKKQESEICSLKKELKNVTADLIKSRVTSQHRIEEENNLTIKEQKFQELQQRFNLELELNKKINEELTNIQKEKQDIINSFQHMQQLLQQQTEANTEIEGELKMLKEKNQTLERDNELQREKVKENEEKFLNLQNEQEKALETWKKHVEELNGEIKEIKNDFSALNETHIKLQEHYNKLCDQKKFEEDKKLQKFPEVNSENSELSVKISEMTTRDKYNPGQEIREENDMHFCLDGKDRENEEKKEDPFLEETIKEDLQLSGQCSKNEIKTTKPQDENQSETSLNKNFIEKELFSQGQILNVTDFQKTVTTEITDELFLDKDNECTEFKSSNNSFLMASISIETEKIQGLGHHHVDVCPEGENSILNEMSHNTDHKKNVSEGEPFKQQSRLLPGIQENTEKTMTNSDQTKADLNSSQNVKKAPVQCQKYNLQDLSNAMLDNKQCEIKQMGLLNKKSEVSILPFKQTSNFFHICKETSGKSELIISCDTVNDQPISSAAFSDNLQELKNSYKNVNITPVLLKPNSSSGESIMWKSLNNIQNCHFKNFLGYSENNASISHIQVNNDNIHTPETKEEKSALHTKTYTELQFSSKESQIDENQITEVIKNDIFSFMNVNERPSTLLNNTEKKETLNDAVLGKNDSEVQLEKSCSFHREPSGNVVNRSGRSTFDLSASDKKTEKTPVHVKCLGPSPWLNVNQTENQTVTTSACDITSLLKERSVGPSENKKIVSMTFCKNDGIGDGKKGIGPDTTSVHRVADTLNNSSIHPDPKGESSEERNAIAKTFYDSSFPTEHVKTNLLKSSQVIQTKDTTDFTASLTKDDWQNLVTNQINKIEKLVSLENDNQAKKRKAEEMLEKTTD</sequence>
<dbReference type="PANTHER" id="PTHR28660">
    <property type="entry name" value="COILED-COIL DOMAIN-CONTAINING PROTEIN 73"/>
    <property type="match status" value="1"/>
</dbReference>
<dbReference type="Pfam" id="PF15818">
    <property type="entry name" value="CCDC73"/>
    <property type="match status" value="1"/>
</dbReference>
<dbReference type="InParanoid" id="A0A1S3A6F3"/>
<dbReference type="AlphaFoldDB" id="A0A1S3A6F3"/>
<dbReference type="Proteomes" id="UP001652624">
    <property type="component" value="Chromosome 17"/>
</dbReference>
<evidence type="ECO:0000256" key="2">
    <source>
        <dbReference type="SAM" id="MobiDB-lite"/>
    </source>
</evidence>
<feature type="region of interest" description="Disordered" evidence="2">
    <location>
        <begin position="463"/>
        <end position="484"/>
    </location>
</feature>
<organism evidence="3 4">
    <name type="scientific">Erinaceus europaeus</name>
    <name type="common">Western European hedgehog</name>
    <dbReference type="NCBI Taxonomy" id="9365"/>
    <lineage>
        <taxon>Eukaryota</taxon>
        <taxon>Metazoa</taxon>
        <taxon>Chordata</taxon>
        <taxon>Craniata</taxon>
        <taxon>Vertebrata</taxon>
        <taxon>Euteleostomi</taxon>
        <taxon>Mammalia</taxon>
        <taxon>Eutheria</taxon>
        <taxon>Laurasiatheria</taxon>
        <taxon>Eulipotyphla</taxon>
        <taxon>Erinaceidae</taxon>
        <taxon>Erinaceinae</taxon>
        <taxon>Erinaceus</taxon>
    </lineage>
</organism>
<feature type="coiled-coil region" evidence="1">
    <location>
        <begin position="183"/>
        <end position="210"/>
    </location>
</feature>
<gene>
    <name evidence="4" type="primary">CCDC73</name>
</gene>
<reference evidence="4" key="1">
    <citation type="submission" date="2025-08" db="UniProtKB">
        <authorList>
            <consortium name="RefSeq"/>
        </authorList>
    </citation>
    <scope>IDENTIFICATION</scope>
</reference>
<accession>A0A1S3A6F3</accession>
<keyword evidence="1" id="KW-0175">Coiled coil</keyword>
<feature type="compositionally biased region" description="Polar residues" evidence="2">
    <location>
        <begin position="603"/>
        <end position="620"/>
    </location>
</feature>
<feature type="coiled-coil region" evidence="1">
    <location>
        <begin position="63"/>
        <end position="147"/>
    </location>
</feature>
<dbReference type="PANTHER" id="PTHR28660:SF1">
    <property type="entry name" value="COILED-COIL DOMAIN-CONTAINING PROTEIN 73"/>
    <property type="match status" value="1"/>
</dbReference>
<protein>
    <submittedName>
        <fullName evidence="4">Coiled-coil domain-containing protein 73</fullName>
    </submittedName>
</protein>
<name>A0A1S3A6F3_ERIEU</name>
<dbReference type="RefSeq" id="XP_007530167.1">
    <property type="nucleotide sequence ID" value="XM_007530105.3"/>
</dbReference>
<dbReference type="GeneID" id="103119784"/>
<keyword evidence="3" id="KW-1185">Reference proteome</keyword>
<dbReference type="InterPro" id="IPR031650">
    <property type="entry name" value="CCDC73"/>
</dbReference>
<feature type="region of interest" description="Disordered" evidence="2">
    <location>
        <begin position="856"/>
        <end position="877"/>
    </location>
</feature>
<feature type="region of interest" description="Disordered" evidence="2">
    <location>
        <begin position="591"/>
        <end position="620"/>
    </location>
</feature>
<dbReference type="eggNOG" id="ENOG502QQG1">
    <property type="taxonomic scope" value="Eukaryota"/>
</dbReference>
<evidence type="ECO:0000313" key="4">
    <source>
        <dbReference type="RefSeq" id="XP_007530167.1"/>
    </source>
</evidence>
<feature type="compositionally biased region" description="Polar residues" evidence="2">
    <location>
        <begin position="860"/>
        <end position="872"/>
    </location>
</feature>
<evidence type="ECO:0000313" key="3">
    <source>
        <dbReference type="Proteomes" id="UP001652624"/>
    </source>
</evidence>
<dbReference type="CTD" id="493860"/>